<dbReference type="Gene3D" id="3.40.50.300">
    <property type="entry name" value="P-loop containing nucleotide triphosphate hydrolases"/>
    <property type="match status" value="1"/>
</dbReference>
<keyword evidence="1" id="KW-0808">Transferase</keyword>
<keyword evidence="1" id="KW-0548">Nucleotidyltransferase</keyword>
<dbReference type="GO" id="GO:0016779">
    <property type="term" value="F:nucleotidyltransferase activity"/>
    <property type="evidence" value="ECO:0007669"/>
    <property type="project" value="UniProtKB-KW"/>
</dbReference>
<dbReference type="RefSeq" id="WP_202654122.1">
    <property type="nucleotide sequence ID" value="NZ_JAESWB010000168.1"/>
</dbReference>
<accession>A0ABS1TNJ8</accession>
<dbReference type="InterPro" id="IPR003203">
    <property type="entry name" value="CobU/CobP"/>
</dbReference>
<protein>
    <submittedName>
        <fullName evidence="1">Bifunctional adenosylcobinamide kinase/adenosylcobinamide-phosphate guanylyltransferase</fullName>
    </submittedName>
</protein>
<evidence type="ECO:0000313" key="1">
    <source>
        <dbReference type="EMBL" id="MBL4952895.1"/>
    </source>
</evidence>
<dbReference type="Pfam" id="PF02283">
    <property type="entry name" value="CobU"/>
    <property type="match status" value="1"/>
</dbReference>
<comment type="caution">
    <text evidence="1">The sequence shown here is derived from an EMBL/GenBank/DDBJ whole genome shotgun (WGS) entry which is preliminary data.</text>
</comment>
<gene>
    <name evidence="1" type="ORF">JK635_11800</name>
</gene>
<reference evidence="1 2" key="1">
    <citation type="submission" date="2021-01" db="EMBL/GenBank/DDBJ databases">
        <title>Genome public.</title>
        <authorList>
            <person name="Liu C."/>
            <person name="Sun Q."/>
        </authorList>
    </citation>
    <scope>NUCLEOTIDE SEQUENCE [LARGE SCALE GENOMIC DNA]</scope>
    <source>
        <strain evidence="1 2">YIM B02564</strain>
    </source>
</reference>
<proteinExistence type="predicted"/>
<keyword evidence="1" id="KW-0418">Kinase</keyword>
<dbReference type="SUPFAM" id="SSF52540">
    <property type="entry name" value="P-loop containing nucleoside triphosphate hydrolases"/>
    <property type="match status" value="1"/>
</dbReference>
<dbReference type="GO" id="GO:0016301">
    <property type="term" value="F:kinase activity"/>
    <property type="evidence" value="ECO:0007669"/>
    <property type="project" value="UniProtKB-KW"/>
</dbReference>
<organism evidence="1 2">
    <name type="scientific">Neobacillus paridis</name>
    <dbReference type="NCBI Taxonomy" id="2803862"/>
    <lineage>
        <taxon>Bacteria</taxon>
        <taxon>Bacillati</taxon>
        <taxon>Bacillota</taxon>
        <taxon>Bacilli</taxon>
        <taxon>Bacillales</taxon>
        <taxon>Bacillaceae</taxon>
        <taxon>Neobacillus</taxon>
    </lineage>
</organism>
<evidence type="ECO:0000313" key="2">
    <source>
        <dbReference type="Proteomes" id="UP000623967"/>
    </source>
</evidence>
<dbReference type="Proteomes" id="UP000623967">
    <property type="component" value="Unassembled WGS sequence"/>
</dbReference>
<dbReference type="InterPro" id="IPR027417">
    <property type="entry name" value="P-loop_NTPase"/>
</dbReference>
<sequence>MHFVTGGAFNGKRSWVKERFANACWLSAYENAQLPTNLTDINSELLVLEGIEMWLKELSSQSDPAICRDIWRHTLAQWESWERANSQRQLIIIGTDITKGIVPMEEENRRWRDVTGWAYQDLAIMAKTVDVIWCGINQTIK</sequence>
<name>A0ABS1TNJ8_9BACI</name>
<keyword evidence="2" id="KW-1185">Reference proteome</keyword>
<dbReference type="EMBL" id="JAESWB010000168">
    <property type="protein sequence ID" value="MBL4952895.1"/>
    <property type="molecule type" value="Genomic_DNA"/>
</dbReference>